<dbReference type="GO" id="GO:0033765">
    <property type="term" value="F:steroid dehydrogenase activity, acting on the CH-CH group of donors"/>
    <property type="evidence" value="ECO:0007669"/>
    <property type="project" value="UniProtKB-ARBA"/>
</dbReference>
<comment type="caution">
    <text evidence="6">The sequence shown here is derived from an EMBL/GenBank/DDBJ whole genome shotgun (WGS) entry which is preliminary data.</text>
</comment>
<evidence type="ECO:0000259" key="5">
    <source>
        <dbReference type="Pfam" id="PF00890"/>
    </source>
</evidence>
<dbReference type="SUPFAM" id="SSF56425">
    <property type="entry name" value="Succinate dehydrogenase/fumarate reductase flavoprotein, catalytic domain"/>
    <property type="match status" value="1"/>
</dbReference>
<protein>
    <recommendedName>
        <fullName evidence="5">FAD-dependent oxidoreductase 2 FAD-binding domain-containing protein</fullName>
    </recommendedName>
</protein>
<reference evidence="6 7" key="1">
    <citation type="submission" date="2012-08" db="EMBL/GenBank/DDBJ databases">
        <title>The Genome Sequence of Slackia piriformis YIT 12062.</title>
        <authorList>
            <consortium name="The Broad Institute Genome Sequencing Platform"/>
            <person name="Earl A."/>
            <person name="Ward D."/>
            <person name="Feldgarden M."/>
            <person name="Gevers D."/>
            <person name="Morotomi M."/>
            <person name="Walker B."/>
            <person name="Young S.K."/>
            <person name="Zeng Q."/>
            <person name="Gargeya S."/>
            <person name="Fitzgerald M."/>
            <person name="Haas B."/>
            <person name="Abouelleil A."/>
            <person name="Alvarado L."/>
            <person name="Arachchi H.M."/>
            <person name="Berlin A.M."/>
            <person name="Chapman S.B."/>
            <person name="Goldberg J."/>
            <person name="Griggs A."/>
            <person name="Gujja S."/>
            <person name="Hansen M."/>
            <person name="Howarth C."/>
            <person name="Imamovic A."/>
            <person name="Larimer J."/>
            <person name="McCowen C."/>
            <person name="Montmayeur A."/>
            <person name="Murphy C."/>
            <person name="Neiman D."/>
            <person name="Pearson M."/>
            <person name="Priest M."/>
            <person name="Roberts A."/>
            <person name="Saif S."/>
            <person name="Shea T."/>
            <person name="Sisk P."/>
            <person name="Sykes S."/>
            <person name="Wortman J."/>
            <person name="Nusbaum C."/>
            <person name="Birren B."/>
        </authorList>
    </citation>
    <scope>NUCLEOTIDE SEQUENCE [LARGE SCALE GENOMIC DNA]</scope>
    <source>
        <strain evidence="6 7">YIT 12062</strain>
    </source>
</reference>
<evidence type="ECO:0000313" key="7">
    <source>
        <dbReference type="Proteomes" id="UP000006069"/>
    </source>
</evidence>
<dbReference type="PANTHER" id="PTHR43400:SF10">
    <property type="entry name" value="3-OXOSTEROID 1-DEHYDROGENASE"/>
    <property type="match status" value="1"/>
</dbReference>
<evidence type="ECO:0000313" key="6">
    <source>
        <dbReference type="EMBL" id="EJZ84007.1"/>
    </source>
</evidence>
<dbReference type="InterPro" id="IPR050315">
    <property type="entry name" value="FAD-oxidoreductase_2"/>
</dbReference>
<gene>
    <name evidence="6" type="ORF">HMPREF9451_01533</name>
</gene>
<dbReference type="PANTHER" id="PTHR43400">
    <property type="entry name" value="FUMARATE REDUCTASE"/>
    <property type="match status" value="1"/>
</dbReference>
<keyword evidence="3" id="KW-0274">FAD</keyword>
<dbReference type="SUPFAM" id="SSF51905">
    <property type="entry name" value="FAD/NAD(P)-binding domain"/>
    <property type="match status" value="1"/>
</dbReference>
<dbReference type="Gene3D" id="3.50.50.60">
    <property type="entry name" value="FAD/NAD(P)-binding domain"/>
    <property type="match status" value="1"/>
</dbReference>
<dbReference type="InterPro" id="IPR036188">
    <property type="entry name" value="FAD/NAD-bd_sf"/>
</dbReference>
<keyword evidence="7" id="KW-1185">Reference proteome</keyword>
<dbReference type="EMBL" id="ADMD01000007">
    <property type="protein sequence ID" value="EJZ84007.1"/>
    <property type="molecule type" value="Genomic_DNA"/>
</dbReference>
<dbReference type="AlphaFoldDB" id="K0YK68"/>
<dbReference type="PATRIC" id="fig|742818.3.peg.1620"/>
<feature type="domain" description="FAD-dependent oxidoreductase 2 FAD-binding" evidence="5">
    <location>
        <begin position="29"/>
        <end position="125"/>
    </location>
</feature>
<dbReference type="Pfam" id="PF00890">
    <property type="entry name" value="FAD_binding_2"/>
    <property type="match status" value="1"/>
</dbReference>
<keyword evidence="2" id="KW-0285">Flavoprotein</keyword>
<dbReference type="Gene3D" id="3.90.700.10">
    <property type="entry name" value="Succinate dehydrogenase/fumarate reductase flavoprotein, catalytic domain"/>
    <property type="match status" value="1"/>
</dbReference>
<dbReference type="InParanoid" id="K0YK68"/>
<dbReference type="Proteomes" id="UP000006069">
    <property type="component" value="Unassembled WGS sequence"/>
</dbReference>
<evidence type="ECO:0000256" key="1">
    <source>
        <dbReference type="ARBA" id="ARBA00001974"/>
    </source>
</evidence>
<organism evidence="6 7">
    <name type="scientific">Slackia piriformis YIT 12062</name>
    <dbReference type="NCBI Taxonomy" id="742818"/>
    <lineage>
        <taxon>Bacteria</taxon>
        <taxon>Bacillati</taxon>
        <taxon>Actinomycetota</taxon>
        <taxon>Coriobacteriia</taxon>
        <taxon>Eggerthellales</taxon>
        <taxon>Eggerthellaceae</taxon>
        <taxon>Slackia</taxon>
    </lineage>
</organism>
<accession>K0YK68</accession>
<evidence type="ECO:0000256" key="2">
    <source>
        <dbReference type="ARBA" id="ARBA00022630"/>
    </source>
</evidence>
<dbReference type="InterPro" id="IPR027477">
    <property type="entry name" value="Succ_DH/fumarate_Rdtase_cat_sf"/>
</dbReference>
<evidence type="ECO:0000256" key="4">
    <source>
        <dbReference type="ARBA" id="ARBA00023002"/>
    </source>
</evidence>
<comment type="cofactor">
    <cofactor evidence="1">
        <name>FAD</name>
        <dbReference type="ChEBI" id="CHEBI:57692"/>
    </cofactor>
</comment>
<dbReference type="GO" id="GO:0008202">
    <property type="term" value="P:steroid metabolic process"/>
    <property type="evidence" value="ECO:0007669"/>
    <property type="project" value="UniProtKB-ARBA"/>
</dbReference>
<proteinExistence type="predicted"/>
<keyword evidence="4" id="KW-0560">Oxidoreductase</keyword>
<dbReference type="HOGENOM" id="CLU_1703076_0_0_11"/>
<sequence length="158" mass="16713">MFTFGTPGVPMSEARQQLESLDSCHKADSIKELAESVGLDAAALQETVDTYNAYCKAGADDDFGKAAEYLCPVEEGPFYILEVADGYYTTVGGLEISENAEALDNDNNVIPGLYVGGCDTGSLYGDSYDVATAPGSQASWAINSGRLAMKHAAEYLKA</sequence>
<name>K0YK68_9ACTN</name>
<dbReference type="InterPro" id="IPR003953">
    <property type="entry name" value="FAD-dep_OxRdtase_2_FAD-bd"/>
</dbReference>
<dbReference type="eggNOG" id="COG1053">
    <property type="taxonomic scope" value="Bacteria"/>
</dbReference>
<evidence type="ECO:0000256" key="3">
    <source>
        <dbReference type="ARBA" id="ARBA00022827"/>
    </source>
</evidence>